<keyword evidence="4 7" id="KW-1133">Transmembrane helix</keyword>
<keyword evidence="2" id="KW-1003">Cell membrane</keyword>
<feature type="domain" description="Signal transduction histidine kinase 5TM receptor LytS transmembrane region" evidence="8">
    <location>
        <begin position="3"/>
        <end position="54"/>
    </location>
</feature>
<evidence type="ECO:0000259" key="8">
    <source>
        <dbReference type="Pfam" id="PF07694"/>
    </source>
</evidence>
<evidence type="ECO:0000256" key="4">
    <source>
        <dbReference type="ARBA" id="ARBA00022989"/>
    </source>
</evidence>
<comment type="caution">
    <text evidence="9">The sequence shown here is derived from an EMBL/GenBank/DDBJ whole genome shotgun (WGS) entry which is preliminary data.</text>
</comment>
<feature type="transmembrane region" description="Helical" evidence="7">
    <location>
        <begin position="7"/>
        <end position="27"/>
    </location>
</feature>
<accession>A0A8T3VJH0</accession>
<dbReference type="InterPro" id="IPR011620">
    <property type="entry name" value="Sig_transdc_His_kinase_LytS_TM"/>
</dbReference>
<gene>
    <name evidence="9" type="ORF">E7Z73_06795</name>
</gene>
<keyword evidence="5 7" id="KW-0472">Membrane</keyword>
<dbReference type="GO" id="GO:0005886">
    <property type="term" value="C:plasma membrane"/>
    <property type="evidence" value="ECO:0007669"/>
    <property type="project" value="UniProtKB-SubCell"/>
</dbReference>
<evidence type="ECO:0000256" key="2">
    <source>
        <dbReference type="ARBA" id="ARBA00022475"/>
    </source>
</evidence>
<proteinExistence type="predicted"/>
<keyword evidence="6" id="KW-0175">Coiled coil</keyword>
<feature type="non-terminal residue" evidence="9">
    <location>
        <position position="1"/>
    </location>
</feature>
<name>A0A8T3VJH0_9EURY</name>
<dbReference type="Proteomes" id="UP000762703">
    <property type="component" value="Unassembled WGS sequence"/>
</dbReference>
<evidence type="ECO:0000313" key="9">
    <source>
        <dbReference type="EMBL" id="MBE6505433.1"/>
    </source>
</evidence>
<dbReference type="Pfam" id="PF07694">
    <property type="entry name" value="5TM-5TMR_LYT"/>
    <property type="match status" value="1"/>
</dbReference>
<feature type="coiled-coil region" evidence="6">
    <location>
        <begin position="55"/>
        <end position="92"/>
    </location>
</feature>
<evidence type="ECO:0000256" key="7">
    <source>
        <dbReference type="SAM" id="Phobius"/>
    </source>
</evidence>
<sequence>QSAILMFLMVGLEMLIILCFSPSAQTLKLVHEIYPPMLFSSVIGIVLFKLVIKDNEEKAKVKRDLESEVDELKESLKEQEEKISRLEKLLDEK</sequence>
<evidence type="ECO:0000256" key="6">
    <source>
        <dbReference type="SAM" id="Coils"/>
    </source>
</evidence>
<comment type="subcellular location">
    <subcellularLocation>
        <location evidence="1">Cell membrane</location>
        <topology evidence="1">Multi-pass membrane protein</topology>
    </subcellularLocation>
</comment>
<dbReference type="AlphaFoldDB" id="A0A8T3VJH0"/>
<evidence type="ECO:0000256" key="3">
    <source>
        <dbReference type="ARBA" id="ARBA00022692"/>
    </source>
</evidence>
<dbReference type="EMBL" id="SUTE01000051">
    <property type="protein sequence ID" value="MBE6505433.1"/>
    <property type="molecule type" value="Genomic_DNA"/>
</dbReference>
<protein>
    <recommendedName>
        <fullName evidence="8">Signal transduction histidine kinase 5TM receptor LytS transmembrane region domain-containing protein</fullName>
    </recommendedName>
</protein>
<reference evidence="9" key="1">
    <citation type="submission" date="2019-04" db="EMBL/GenBank/DDBJ databases">
        <title>Evolution of Biomass-Degrading Anaerobic Consortia Revealed by Metagenomics.</title>
        <authorList>
            <person name="Peng X."/>
        </authorList>
    </citation>
    <scope>NUCLEOTIDE SEQUENCE</scope>
    <source>
        <strain evidence="9">SIG12</strain>
    </source>
</reference>
<evidence type="ECO:0000256" key="1">
    <source>
        <dbReference type="ARBA" id="ARBA00004651"/>
    </source>
</evidence>
<dbReference type="GO" id="GO:0000155">
    <property type="term" value="F:phosphorelay sensor kinase activity"/>
    <property type="evidence" value="ECO:0007669"/>
    <property type="project" value="InterPro"/>
</dbReference>
<evidence type="ECO:0000313" key="10">
    <source>
        <dbReference type="Proteomes" id="UP000762703"/>
    </source>
</evidence>
<dbReference type="GO" id="GO:0071555">
    <property type="term" value="P:cell wall organization"/>
    <property type="evidence" value="ECO:0007669"/>
    <property type="project" value="InterPro"/>
</dbReference>
<feature type="transmembrane region" description="Helical" evidence="7">
    <location>
        <begin position="33"/>
        <end position="52"/>
    </location>
</feature>
<evidence type="ECO:0000256" key="5">
    <source>
        <dbReference type="ARBA" id="ARBA00023136"/>
    </source>
</evidence>
<organism evidence="9 10">
    <name type="scientific">Methanobrevibacter millerae</name>
    <dbReference type="NCBI Taxonomy" id="230361"/>
    <lineage>
        <taxon>Archaea</taxon>
        <taxon>Methanobacteriati</taxon>
        <taxon>Methanobacteriota</taxon>
        <taxon>Methanomada group</taxon>
        <taxon>Methanobacteria</taxon>
        <taxon>Methanobacteriales</taxon>
        <taxon>Methanobacteriaceae</taxon>
        <taxon>Methanobrevibacter</taxon>
    </lineage>
</organism>
<keyword evidence="3 7" id="KW-0812">Transmembrane</keyword>
<dbReference type="RefSeq" id="WP_303737084.1">
    <property type="nucleotide sequence ID" value="NZ_SUTE01000051.1"/>
</dbReference>